<dbReference type="Gene3D" id="1.20.1260.20">
    <property type="entry name" value="PPE superfamily"/>
    <property type="match status" value="1"/>
</dbReference>
<protein>
    <recommendedName>
        <fullName evidence="8">PPE family protein</fullName>
    </recommendedName>
</protein>
<feature type="domain" description="PPE-PPW subfamily C-terminal" evidence="5">
    <location>
        <begin position="377"/>
        <end position="423"/>
    </location>
</feature>
<dbReference type="InterPro" id="IPR000030">
    <property type="entry name" value="PPE_dom"/>
</dbReference>
<evidence type="ECO:0000313" key="7">
    <source>
        <dbReference type="Proteomes" id="UP000192284"/>
    </source>
</evidence>
<proteinExistence type="inferred from homology"/>
<comment type="similarity">
    <text evidence="1">Belongs to the mycobacterial PPE family.</text>
</comment>
<dbReference type="PANTHER" id="PTHR46766">
    <property type="entry name" value="GLUTAMINE-RICH PROTEIN 2"/>
    <property type="match status" value="1"/>
</dbReference>
<dbReference type="Proteomes" id="UP000192284">
    <property type="component" value="Unassembled WGS sequence"/>
</dbReference>
<reference evidence="6 7" key="1">
    <citation type="submission" date="2017-02" db="EMBL/GenBank/DDBJ databases">
        <title>The new phylogeny of genus Mycobacterium.</title>
        <authorList>
            <person name="Tortoli E."/>
            <person name="Trovato A."/>
            <person name="Cirillo D.M."/>
        </authorList>
    </citation>
    <scope>NUCLEOTIDE SEQUENCE [LARGE SCALE GENOMIC DNA]</scope>
    <source>
        <strain evidence="6 7">DSM 45057</strain>
    </source>
</reference>
<feature type="region of interest" description="Disordered" evidence="2">
    <location>
        <begin position="320"/>
        <end position="354"/>
    </location>
</feature>
<feature type="transmembrane region" description="Helical" evidence="3">
    <location>
        <begin position="256"/>
        <end position="278"/>
    </location>
</feature>
<dbReference type="AlphaFoldDB" id="A0A1W9ZMR6"/>
<name>A0A1W9ZMR6_MYCAN</name>
<keyword evidence="3" id="KW-1133">Transmembrane helix</keyword>
<dbReference type="RefSeq" id="WP_170062146.1">
    <property type="nucleotide sequence ID" value="NZ_JACKTS010000058.1"/>
</dbReference>
<dbReference type="PANTHER" id="PTHR46766:SF1">
    <property type="entry name" value="GLUTAMINE-RICH PROTEIN 2"/>
    <property type="match status" value="1"/>
</dbReference>
<dbReference type="InterPro" id="IPR038332">
    <property type="entry name" value="PPE_sf"/>
</dbReference>
<feature type="transmembrane region" description="Helical" evidence="3">
    <location>
        <begin position="222"/>
        <end position="249"/>
    </location>
</feature>
<evidence type="ECO:0000256" key="3">
    <source>
        <dbReference type="SAM" id="Phobius"/>
    </source>
</evidence>
<gene>
    <name evidence="6" type="ORF">BST12_17925</name>
</gene>
<dbReference type="Pfam" id="PF00823">
    <property type="entry name" value="PPE"/>
    <property type="match status" value="1"/>
</dbReference>
<evidence type="ECO:0000259" key="5">
    <source>
        <dbReference type="Pfam" id="PF18878"/>
    </source>
</evidence>
<evidence type="ECO:0008006" key="8">
    <source>
        <dbReference type="Google" id="ProtNLM"/>
    </source>
</evidence>
<evidence type="ECO:0000313" key="6">
    <source>
        <dbReference type="EMBL" id="ORA19142.1"/>
    </source>
</evidence>
<dbReference type="EMBL" id="MVHE01000032">
    <property type="protein sequence ID" value="ORA19142.1"/>
    <property type="molecule type" value="Genomic_DNA"/>
</dbReference>
<organism evidence="6 7">
    <name type="scientific">Mycobacterium angelicum</name>
    <dbReference type="NCBI Taxonomy" id="470074"/>
    <lineage>
        <taxon>Bacteria</taxon>
        <taxon>Bacillati</taxon>
        <taxon>Actinomycetota</taxon>
        <taxon>Actinomycetes</taxon>
        <taxon>Mycobacteriales</taxon>
        <taxon>Mycobacteriaceae</taxon>
        <taxon>Mycobacterium</taxon>
    </lineage>
</organism>
<keyword evidence="7" id="KW-1185">Reference proteome</keyword>
<accession>A0A1W9ZMR6</accession>
<keyword evidence="3" id="KW-0812">Transmembrane</keyword>
<feature type="compositionally biased region" description="Low complexity" evidence="2">
    <location>
        <begin position="327"/>
        <end position="341"/>
    </location>
</feature>
<feature type="transmembrane region" description="Helical" evidence="3">
    <location>
        <begin position="284"/>
        <end position="308"/>
    </location>
</feature>
<evidence type="ECO:0000259" key="4">
    <source>
        <dbReference type="Pfam" id="PF00823"/>
    </source>
</evidence>
<keyword evidence="3" id="KW-0472">Membrane</keyword>
<evidence type="ECO:0000256" key="2">
    <source>
        <dbReference type="SAM" id="MobiDB-lite"/>
    </source>
</evidence>
<dbReference type="SUPFAM" id="SSF140459">
    <property type="entry name" value="PE/PPE dimer-like"/>
    <property type="match status" value="1"/>
</dbReference>
<comment type="caution">
    <text evidence="6">The sequence shown here is derived from an EMBL/GenBank/DDBJ whole genome shotgun (WGS) entry which is preliminary data.</text>
</comment>
<feature type="transmembrane region" description="Helical" evidence="3">
    <location>
        <begin position="197"/>
        <end position="216"/>
    </location>
</feature>
<sequence>MTVTFWMGIPPEVHAAALAGPGPGSLMAAAGSWAALSAQYASAAADLTVQLDVVQSVAWQGPSAESYVGAHAPFVAWLAKTSAEYAHVAAAHEATAAAYVTALATMPTPPELAANHAIHAVLSATNFFGINSIPIALNEADYVRMWIQAATTMSVYEAATAVALSSAPRSTPPPVLLKAGIGEAGGIPPIPPFPPSWLAALLAVLSQVLSALYEVALVVYEVLYVTVILLAEALFTLGALLFEALGVLVNFLGEALITLLAVLLDNIVLVLALAGVVGVVGAGLVMGGVVAAGIGAAIAVPIAVPLGVAGGGDFQSRRDEELADAGETTTPKTAAETTTAPVSKSMTPNKGEGLQVTADKKCSPATQLATPAVTLGSDRGAGVFGFAGTIGNKPVGAPAGLATLDGADGFGSGPRVPMLPASWDADVIGTTIDRQLVSVMA</sequence>
<dbReference type="GO" id="GO:0052572">
    <property type="term" value="P:response to host immune response"/>
    <property type="evidence" value="ECO:0007669"/>
    <property type="project" value="TreeGrafter"/>
</dbReference>
<feature type="domain" description="PPE" evidence="4">
    <location>
        <begin position="6"/>
        <end position="167"/>
    </location>
</feature>
<evidence type="ECO:0000256" key="1">
    <source>
        <dbReference type="ARBA" id="ARBA00010652"/>
    </source>
</evidence>
<dbReference type="InterPro" id="IPR043641">
    <property type="entry name" value="PPE-PPW_C"/>
</dbReference>
<dbReference type="Pfam" id="PF18878">
    <property type="entry name" value="PPE-PPW"/>
    <property type="match status" value="1"/>
</dbReference>